<evidence type="ECO:0000313" key="2">
    <source>
        <dbReference type="Proteomes" id="UP001595690"/>
    </source>
</evidence>
<sequence length="55" mass="6502">MTMKARNLAADLGTRMESLRFLLRDRDAKYGKTFEAVFQAEDLRVIKSARRKRLR</sequence>
<dbReference type="RefSeq" id="WP_382370371.1">
    <property type="nucleotide sequence ID" value="NZ_JBHRZI010000010.1"/>
</dbReference>
<evidence type="ECO:0000313" key="1">
    <source>
        <dbReference type="EMBL" id="MFC3891236.1"/>
    </source>
</evidence>
<accession>A0ABV8BLT0</accession>
<proteinExistence type="predicted"/>
<reference evidence="2" key="1">
    <citation type="journal article" date="2019" name="Int. J. Syst. Evol. Microbiol.">
        <title>The Global Catalogue of Microorganisms (GCM) 10K type strain sequencing project: providing services to taxonomists for standard genome sequencing and annotation.</title>
        <authorList>
            <consortium name="The Broad Institute Genomics Platform"/>
            <consortium name="The Broad Institute Genome Sequencing Center for Infectious Disease"/>
            <person name="Wu L."/>
            <person name="Ma J."/>
        </authorList>
    </citation>
    <scope>NUCLEOTIDE SEQUENCE [LARGE SCALE GENOMIC DNA]</scope>
    <source>
        <strain evidence="2">CGMCC 4.7405</strain>
    </source>
</reference>
<comment type="caution">
    <text evidence="1">The sequence shown here is derived from an EMBL/GenBank/DDBJ whole genome shotgun (WGS) entry which is preliminary data.</text>
</comment>
<dbReference type="Proteomes" id="UP001595690">
    <property type="component" value="Unassembled WGS sequence"/>
</dbReference>
<keyword evidence="2" id="KW-1185">Reference proteome</keyword>
<dbReference type="EMBL" id="JBHRZI010000010">
    <property type="protein sequence ID" value="MFC3891236.1"/>
    <property type="molecule type" value="Genomic_DNA"/>
</dbReference>
<organism evidence="1 2">
    <name type="scientific">Lentzea rhizosphaerae</name>
    <dbReference type="NCBI Taxonomy" id="2041025"/>
    <lineage>
        <taxon>Bacteria</taxon>
        <taxon>Bacillati</taxon>
        <taxon>Actinomycetota</taxon>
        <taxon>Actinomycetes</taxon>
        <taxon>Pseudonocardiales</taxon>
        <taxon>Pseudonocardiaceae</taxon>
        <taxon>Lentzea</taxon>
    </lineage>
</organism>
<protein>
    <submittedName>
        <fullName evidence="1">Uncharacterized protein</fullName>
    </submittedName>
</protein>
<name>A0ABV8BLT0_9PSEU</name>
<gene>
    <name evidence="1" type="ORF">ACFOWZ_07085</name>
</gene>